<dbReference type="RefSeq" id="WP_273234033.1">
    <property type="nucleotide sequence ID" value="NZ_QFOH01000025.1"/>
</dbReference>
<feature type="transmembrane region" description="Helical" evidence="6">
    <location>
        <begin position="353"/>
        <end position="373"/>
    </location>
</feature>
<dbReference type="PANTHER" id="PTHR23506:SF23">
    <property type="entry name" value="GH10249P"/>
    <property type="match status" value="1"/>
</dbReference>
<dbReference type="InterPro" id="IPR020846">
    <property type="entry name" value="MFS_dom"/>
</dbReference>
<evidence type="ECO:0000256" key="5">
    <source>
        <dbReference type="ARBA" id="ARBA00023136"/>
    </source>
</evidence>
<dbReference type="InterPro" id="IPR036259">
    <property type="entry name" value="MFS_trans_sf"/>
</dbReference>
<dbReference type="Gene3D" id="1.20.1250.20">
    <property type="entry name" value="MFS general substrate transporter like domains"/>
    <property type="match status" value="1"/>
</dbReference>
<feature type="transmembrane region" description="Helical" evidence="6">
    <location>
        <begin position="166"/>
        <end position="186"/>
    </location>
</feature>
<feature type="transmembrane region" description="Helical" evidence="6">
    <location>
        <begin position="216"/>
        <end position="243"/>
    </location>
</feature>
<dbReference type="InterPro" id="IPR011701">
    <property type="entry name" value="MFS"/>
</dbReference>
<feature type="transmembrane region" description="Helical" evidence="6">
    <location>
        <begin position="141"/>
        <end position="160"/>
    </location>
</feature>
<feature type="transmembrane region" description="Helical" evidence="6">
    <location>
        <begin position="289"/>
        <end position="306"/>
    </location>
</feature>
<dbReference type="GO" id="GO:0022857">
    <property type="term" value="F:transmembrane transporter activity"/>
    <property type="evidence" value="ECO:0007669"/>
    <property type="project" value="InterPro"/>
</dbReference>
<evidence type="ECO:0000256" key="1">
    <source>
        <dbReference type="ARBA" id="ARBA00004141"/>
    </source>
</evidence>
<evidence type="ECO:0000256" key="3">
    <source>
        <dbReference type="ARBA" id="ARBA00022692"/>
    </source>
</evidence>
<keyword evidence="2" id="KW-0813">Transport</keyword>
<evidence type="ECO:0000313" key="8">
    <source>
        <dbReference type="EMBL" id="PZP21762.1"/>
    </source>
</evidence>
<dbReference type="PRINTS" id="PR01035">
    <property type="entry name" value="TCRTETA"/>
</dbReference>
<comment type="caution">
    <text evidence="8">The sequence shown here is derived from an EMBL/GenBank/DDBJ whole genome shotgun (WGS) entry which is preliminary data.</text>
</comment>
<dbReference type="GO" id="GO:0016020">
    <property type="term" value="C:membrane"/>
    <property type="evidence" value="ECO:0007669"/>
    <property type="project" value="UniProtKB-SubCell"/>
</dbReference>
<feature type="transmembrane region" description="Helical" evidence="6">
    <location>
        <begin position="312"/>
        <end position="332"/>
    </location>
</feature>
<keyword evidence="5 6" id="KW-0472">Membrane</keyword>
<dbReference type="InterPro" id="IPR001958">
    <property type="entry name" value="Tet-R_TetA/multi-R_MdtG-like"/>
</dbReference>
<evidence type="ECO:0000313" key="9">
    <source>
        <dbReference type="Proteomes" id="UP000249198"/>
    </source>
</evidence>
<keyword evidence="4 6" id="KW-1133">Transmembrane helix</keyword>
<organism evidence="8 9">
    <name type="scientific">Pseudomonas kuykendallii</name>
    <dbReference type="NCBI Taxonomy" id="1007099"/>
    <lineage>
        <taxon>Bacteria</taxon>
        <taxon>Pseudomonadati</taxon>
        <taxon>Pseudomonadota</taxon>
        <taxon>Gammaproteobacteria</taxon>
        <taxon>Pseudomonadales</taxon>
        <taxon>Pseudomonadaceae</taxon>
        <taxon>Pseudomonas</taxon>
    </lineage>
</organism>
<feature type="transmembrane region" description="Helical" evidence="6">
    <location>
        <begin position="249"/>
        <end position="268"/>
    </location>
</feature>
<evidence type="ECO:0000256" key="6">
    <source>
        <dbReference type="SAM" id="Phobius"/>
    </source>
</evidence>
<dbReference type="SUPFAM" id="SSF103473">
    <property type="entry name" value="MFS general substrate transporter"/>
    <property type="match status" value="1"/>
</dbReference>
<feature type="domain" description="Major facilitator superfamily (MFS) profile" evidence="7">
    <location>
        <begin position="11"/>
        <end position="402"/>
    </location>
</feature>
<dbReference type="InterPro" id="IPR050930">
    <property type="entry name" value="MFS_Vesicular_Transporter"/>
</dbReference>
<proteinExistence type="predicted"/>
<feature type="transmembrane region" description="Helical" evidence="6">
    <location>
        <begin position="12"/>
        <end position="33"/>
    </location>
</feature>
<dbReference type="Proteomes" id="UP000249198">
    <property type="component" value="Unassembled WGS sequence"/>
</dbReference>
<gene>
    <name evidence="8" type="ORF">DI599_18000</name>
</gene>
<sequence>MTQAARKAPSAVVVVALVTALCLTGDSMLYIALPIYWREAGLDSLWQVGVLLSVNRLVRLPFNPLIGALYRRISLKTGLLLAVVLGVITTLGYALASSFVAWLALRALWGVAWSFFRIGGMSTVVYSAAEGGRGRAMGLYNGLYRLGSLGGMLIGGLLVPRYGLPALAAGFGIASLLGIPLLLMGFRLPPGHEQAASAAAAVAQGEALLGRFWNRVVLSGFCIALLIQGVLAATLSALIEHYYGARIDLFGLLLSVTALSGLLQAARWSWETWLGGRIGHWSDGARGRLPLLIGTLVLGALGFAALGSGLPLGLWLPTCLLVMLLCTALTTLNDALAADAARRGDVVRAMTRYSVAQDLGAALGPVLAFLLVALPGGFIWLYGGGGLMLAVLAGLWWRDRDAAPLSAA</sequence>
<name>A0A2W5ESD3_9PSED</name>
<dbReference type="PROSITE" id="PS50850">
    <property type="entry name" value="MFS"/>
    <property type="match status" value="1"/>
</dbReference>
<comment type="subcellular location">
    <subcellularLocation>
        <location evidence="1">Membrane</location>
        <topology evidence="1">Multi-pass membrane protein</topology>
    </subcellularLocation>
</comment>
<dbReference type="Pfam" id="PF07690">
    <property type="entry name" value="MFS_1"/>
    <property type="match status" value="1"/>
</dbReference>
<feature type="transmembrane region" description="Helical" evidence="6">
    <location>
        <begin position="78"/>
        <end position="105"/>
    </location>
</feature>
<protein>
    <submittedName>
        <fullName evidence="8">MFS transporter</fullName>
    </submittedName>
</protein>
<accession>A0A2W5ESD3</accession>
<keyword evidence="3 6" id="KW-0812">Transmembrane</keyword>
<reference evidence="8 9" key="1">
    <citation type="submission" date="2017-08" db="EMBL/GenBank/DDBJ databases">
        <title>Infants hospitalized years apart are colonized by the same room-sourced microbial strains.</title>
        <authorList>
            <person name="Brooks B."/>
            <person name="Olm M.R."/>
            <person name="Firek B.A."/>
            <person name="Baker R."/>
            <person name="Thomas B.C."/>
            <person name="Morowitz M.J."/>
            <person name="Banfield J.F."/>
        </authorList>
    </citation>
    <scope>NUCLEOTIDE SEQUENCE [LARGE SCALE GENOMIC DNA]</scope>
    <source>
        <strain evidence="8">S2_009_000_R2_77</strain>
    </source>
</reference>
<evidence type="ECO:0000259" key="7">
    <source>
        <dbReference type="PROSITE" id="PS50850"/>
    </source>
</evidence>
<feature type="transmembrane region" description="Helical" evidence="6">
    <location>
        <begin position="45"/>
        <end position="66"/>
    </location>
</feature>
<dbReference type="EMBL" id="QFOH01000025">
    <property type="protein sequence ID" value="PZP21762.1"/>
    <property type="molecule type" value="Genomic_DNA"/>
</dbReference>
<feature type="transmembrane region" description="Helical" evidence="6">
    <location>
        <begin position="379"/>
        <end position="397"/>
    </location>
</feature>
<dbReference type="PANTHER" id="PTHR23506">
    <property type="entry name" value="GH10249P"/>
    <property type="match status" value="1"/>
</dbReference>
<dbReference type="AlphaFoldDB" id="A0A2W5ESD3"/>
<evidence type="ECO:0000256" key="2">
    <source>
        <dbReference type="ARBA" id="ARBA00022448"/>
    </source>
</evidence>
<evidence type="ECO:0000256" key="4">
    <source>
        <dbReference type="ARBA" id="ARBA00022989"/>
    </source>
</evidence>
<feature type="transmembrane region" description="Helical" evidence="6">
    <location>
        <begin position="111"/>
        <end position="129"/>
    </location>
</feature>